<dbReference type="PROSITE" id="PS51194">
    <property type="entry name" value="HELICASE_CTER"/>
    <property type="match status" value="1"/>
</dbReference>
<name>A7ARF1_BABBO</name>
<evidence type="ECO:0000259" key="7">
    <source>
        <dbReference type="PROSITE" id="PS51194"/>
    </source>
</evidence>
<comment type="caution">
    <text evidence="8">The sequence shown here is derived from an EMBL/GenBank/DDBJ whole genome shotgun (WGS) entry which is preliminary data.</text>
</comment>
<comment type="domain">
    <text evidence="5">The Q motif is unique to and characteristic of the DEAD box family of RNA helicases and controls ATP binding and hydrolysis.</text>
</comment>
<feature type="domain" description="Helicase C-terminal" evidence="7">
    <location>
        <begin position="348"/>
        <end position="491"/>
    </location>
</feature>
<sequence length="616" mass="69721">MPRTIRSRDVVATLKPTPDHTCSPLSRCIRSLPTDVRVWGSSLIELKPRLIKGIVQRNVLAFHRRFKRVELISNGRRVNPNAIQLSTLRPQLAGGDLFIAAPQRSGKTLLYLLPEALRQAYGSDNTNVQFKHKVLVIVPTVDLVLLGSRSAFGVLRQSSRVLGLYYKNIISGEHANLVSEADIIYTTPNCALKAILGSPNIFKDVRVLVLDEVHRLLKAQSASIVLRVKSLLQADVQTIALAPRNDHMLREIVTRALRVDMRLISFCGDHGGQRVTRHIWGPQRSSKSAELALMDLSGPTTVEHTNTLENKVHRTRLHILEHSRTTDLYVGDFHKCEYILVEPYKLAELVNWSLGIGTKSVVFFPTVRMTQFCYIYFKHFRQYDNNVYALHGGLSQEKRRYSIDMFTTINKGVLFSTDIGSLGLNLGTIDTVIHVGAPESVDTLSDRVNTVNGDLNGARNIFLLHDLDAHVLYEASQHNCDIRPTTDKSYTNSHFDVQHTWVENPCYRASCELMYRSLIGYYCNQAYRLKFERWQVPSLVNEIVKSFGFTDTFSVTRQFASRLQLWDAPGLVIERTAPMKTELQAAAAGYPGFRSRYLQTNVANVDQHLKLRPQEV</sequence>
<feature type="domain" description="Helicase ATP-binding" evidence="6">
    <location>
        <begin position="88"/>
        <end position="241"/>
    </location>
</feature>
<organism evidence="8 9">
    <name type="scientific">Babesia bovis</name>
    <dbReference type="NCBI Taxonomy" id="5865"/>
    <lineage>
        <taxon>Eukaryota</taxon>
        <taxon>Sar</taxon>
        <taxon>Alveolata</taxon>
        <taxon>Apicomplexa</taxon>
        <taxon>Aconoidasida</taxon>
        <taxon>Piroplasmida</taxon>
        <taxon>Babesiidae</taxon>
        <taxon>Babesia</taxon>
    </lineage>
</organism>
<dbReference type="GO" id="GO:0005524">
    <property type="term" value="F:ATP binding"/>
    <property type="evidence" value="ECO:0007669"/>
    <property type="project" value="UniProtKB-UniRule"/>
</dbReference>
<gene>
    <name evidence="8" type="ORF">BBOV_IV007660</name>
</gene>
<keyword evidence="9" id="KW-1185">Reference proteome</keyword>
<dbReference type="STRING" id="5865.A7ARF1"/>
<dbReference type="RefSeq" id="XP_001610688.1">
    <property type="nucleotide sequence ID" value="XM_001610638.1"/>
</dbReference>
<dbReference type="SUPFAM" id="SSF52540">
    <property type="entry name" value="P-loop containing nucleoside triphosphate hydrolases"/>
    <property type="match status" value="1"/>
</dbReference>
<comment type="similarity">
    <text evidence="5">Belongs to the DEAD box helicase family.</text>
</comment>
<dbReference type="GO" id="GO:0003724">
    <property type="term" value="F:RNA helicase activity"/>
    <property type="evidence" value="ECO:0007669"/>
    <property type="project" value="UniProtKB-EC"/>
</dbReference>
<dbReference type="Pfam" id="PF00271">
    <property type="entry name" value="Helicase_C"/>
    <property type="match status" value="1"/>
</dbReference>
<keyword evidence="4 5" id="KW-0694">RNA-binding</keyword>
<dbReference type="FunCoup" id="A7ARF1">
    <property type="interactions" value="3"/>
</dbReference>
<dbReference type="VEuPathDB" id="PiroplasmaDB:BBOV_IV007660"/>
<evidence type="ECO:0000256" key="5">
    <source>
        <dbReference type="RuleBase" id="RU365068"/>
    </source>
</evidence>
<keyword evidence="5 8" id="KW-0347">Helicase</keyword>
<evidence type="ECO:0000256" key="3">
    <source>
        <dbReference type="ARBA" id="ARBA00022840"/>
    </source>
</evidence>
<keyword evidence="3 5" id="KW-0067">ATP-binding</keyword>
<keyword evidence="1 5" id="KW-0547">Nucleotide-binding</keyword>
<evidence type="ECO:0000313" key="9">
    <source>
        <dbReference type="Proteomes" id="UP000002173"/>
    </source>
</evidence>
<dbReference type="KEGG" id="bbo:BBOV_IV007660"/>
<dbReference type="InterPro" id="IPR011545">
    <property type="entry name" value="DEAD/DEAH_box_helicase_dom"/>
</dbReference>
<evidence type="ECO:0000259" key="6">
    <source>
        <dbReference type="PROSITE" id="PS51192"/>
    </source>
</evidence>
<proteinExistence type="inferred from homology"/>
<dbReference type="InterPro" id="IPR027417">
    <property type="entry name" value="P-loop_NTPase"/>
</dbReference>
<dbReference type="SMART" id="SM00487">
    <property type="entry name" value="DEXDc"/>
    <property type="match status" value="1"/>
</dbReference>
<dbReference type="AlphaFoldDB" id="A7ARF1"/>
<dbReference type="eggNOG" id="KOG0342">
    <property type="taxonomic scope" value="Eukaryota"/>
</dbReference>
<dbReference type="Pfam" id="PF00270">
    <property type="entry name" value="DEAD"/>
    <property type="match status" value="1"/>
</dbReference>
<evidence type="ECO:0000256" key="2">
    <source>
        <dbReference type="ARBA" id="ARBA00022801"/>
    </source>
</evidence>
<reference evidence="9" key="2">
    <citation type="journal article" date="2020" name="Data Brief">
        <title>Transcriptome dataset of Babesia bovis life stages within vertebrate and invertebrate hosts.</title>
        <authorList>
            <person name="Ueti M.W."/>
            <person name="Johnson W.C."/>
            <person name="Kappmeyer L.S."/>
            <person name="Herndon D.R."/>
            <person name="Mousel M.R."/>
            <person name="Reif K.E."/>
            <person name="Taus N.S."/>
            <person name="Ifeonu O.O."/>
            <person name="Silva J.C."/>
            <person name="Suarez C.E."/>
            <person name="Brayton K.A."/>
        </authorList>
    </citation>
    <scope>NUCLEOTIDE SEQUENCE [LARGE SCALE GENOMIC DNA]</scope>
</reference>
<dbReference type="GO" id="GO:0003723">
    <property type="term" value="F:RNA binding"/>
    <property type="evidence" value="ECO:0007669"/>
    <property type="project" value="UniProtKB-UniRule"/>
</dbReference>
<dbReference type="OMA" id="RMCQFCY"/>
<dbReference type="EMBL" id="AAXT01000002">
    <property type="protein sequence ID" value="EDO07120.1"/>
    <property type="molecule type" value="Genomic_DNA"/>
</dbReference>
<dbReference type="InterPro" id="IPR001650">
    <property type="entry name" value="Helicase_C-like"/>
</dbReference>
<evidence type="ECO:0000256" key="1">
    <source>
        <dbReference type="ARBA" id="ARBA00022741"/>
    </source>
</evidence>
<dbReference type="EC" id="3.6.4.13" evidence="5"/>
<evidence type="ECO:0000256" key="4">
    <source>
        <dbReference type="ARBA" id="ARBA00022884"/>
    </source>
</evidence>
<comment type="catalytic activity">
    <reaction evidence="5">
        <text>ATP + H2O = ADP + phosphate + H(+)</text>
        <dbReference type="Rhea" id="RHEA:13065"/>
        <dbReference type="ChEBI" id="CHEBI:15377"/>
        <dbReference type="ChEBI" id="CHEBI:15378"/>
        <dbReference type="ChEBI" id="CHEBI:30616"/>
        <dbReference type="ChEBI" id="CHEBI:43474"/>
        <dbReference type="ChEBI" id="CHEBI:456216"/>
        <dbReference type="EC" id="3.6.4.13"/>
    </reaction>
</comment>
<dbReference type="GO" id="GO:0016787">
    <property type="term" value="F:hydrolase activity"/>
    <property type="evidence" value="ECO:0007669"/>
    <property type="project" value="UniProtKB-KW"/>
</dbReference>
<dbReference type="Proteomes" id="UP000002173">
    <property type="component" value="Unassembled WGS sequence"/>
</dbReference>
<reference evidence="8 9" key="1">
    <citation type="journal article" date="2007" name="PLoS Pathog.">
        <title>Genome sequence of Babesia bovis and comparative analysis of apicomplexan hemoprotozoa.</title>
        <authorList>
            <person name="Brayton K.A."/>
            <person name="Lau A.O.T."/>
            <person name="Herndon D.R."/>
            <person name="Hannick L."/>
            <person name="Kappmeyer L.S."/>
            <person name="Berens S.J."/>
            <person name="Bidwell S.L."/>
            <person name="Brown W.C."/>
            <person name="Crabtree J."/>
            <person name="Fadrosh D."/>
            <person name="Feldblum T."/>
            <person name="Forberger H.A."/>
            <person name="Haas B.J."/>
            <person name="Howell J.M."/>
            <person name="Khouri H."/>
            <person name="Koo H."/>
            <person name="Mann D.J."/>
            <person name="Norimine J."/>
            <person name="Paulsen I.T."/>
            <person name="Radune D."/>
            <person name="Ren Q."/>
            <person name="Smith R.K. Jr."/>
            <person name="Suarez C.E."/>
            <person name="White O."/>
            <person name="Wortman J.R."/>
            <person name="Knowles D.P. Jr."/>
            <person name="McElwain T.F."/>
            <person name="Nene V.M."/>
        </authorList>
    </citation>
    <scope>NUCLEOTIDE SEQUENCE [LARGE SCALE GENOMIC DNA]</scope>
    <source>
        <strain evidence="8">T2Bo</strain>
    </source>
</reference>
<dbReference type="PANTHER" id="PTHR24031">
    <property type="entry name" value="RNA HELICASE"/>
    <property type="match status" value="1"/>
</dbReference>
<dbReference type="InterPro" id="IPR014001">
    <property type="entry name" value="Helicase_ATP-bd"/>
</dbReference>
<protein>
    <recommendedName>
        <fullName evidence="5">ATP-dependent RNA helicase</fullName>
        <ecNumber evidence="5">3.6.4.13</ecNumber>
    </recommendedName>
</protein>
<comment type="function">
    <text evidence="5">RNA helicase.</text>
</comment>
<accession>A7ARF1</accession>
<dbReference type="Gene3D" id="3.40.50.300">
    <property type="entry name" value="P-loop containing nucleotide triphosphate hydrolases"/>
    <property type="match status" value="2"/>
</dbReference>
<reference evidence="9" key="3">
    <citation type="journal article" date="2021" name="Int. J. Parasitol.">
        <title>Comparative analysis of gene expression between Babesia bovis blood stages and kinetes allowed by improved genome annotation.</title>
        <authorList>
            <person name="Ueti M.W."/>
            <person name="Johnson W.C."/>
            <person name="Kappmeyer L.S."/>
            <person name="Herndon D.R."/>
            <person name="Mousel M.R."/>
            <person name="Reif K.E."/>
            <person name="Taus N.S."/>
            <person name="Ifeonu O.O."/>
            <person name="Silva J.C."/>
            <person name="Suarez C.E."/>
            <person name="Brayton K.A."/>
        </authorList>
    </citation>
    <scope>NUCLEOTIDE SEQUENCE [LARGE SCALE GENOMIC DNA]</scope>
</reference>
<keyword evidence="2 5" id="KW-0378">Hydrolase</keyword>
<dbReference type="SMART" id="SM00490">
    <property type="entry name" value="HELICc"/>
    <property type="match status" value="1"/>
</dbReference>
<dbReference type="InParanoid" id="A7ARF1"/>
<dbReference type="GeneID" id="5478922"/>
<dbReference type="PROSITE" id="PS51192">
    <property type="entry name" value="HELICASE_ATP_BIND_1"/>
    <property type="match status" value="1"/>
</dbReference>
<evidence type="ECO:0000313" key="8">
    <source>
        <dbReference type="EMBL" id="EDO07120.1"/>
    </source>
</evidence>